<feature type="transmembrane region" description="Helical" evidence="8">
    <location>
        <begin position="468"/>
        <end position="486"/>
    </location>
</feature>
<dbReference type="RefSeq" id="WP_344595640.1">
    <property type="nucleotide sequence ID" value="NZ_BAAARW010000031.1"/>
</dbReference>
<keyword evidence="3" id="KW-0808">Transferase</keyword>
<feature type="transmembrane region" description="Helical" evidence="8">
    <location>
        <begin position="97"/>
        <end position="117"/>
    </location>
</feature>
<keyword evidence="6 8" id="KW-0472">Membrane</keyword>
<evidence type="ECO:0000256" key="2">
    <source>
        <dbReference type="ARBA" id="ARBA00022676"/>
    </source>
</evidence>
<comment type="similarity">
    <text evidence="7">Belongs to the MptA/B family.</text>
</comment>
<dbReference type="PROSITE" id="PS51257">
    <property type="entry name" value="PROKAR_LIPOPROTEIN"/>
    <property type="match status" value="1"/>
</dbReference>
<feature type="transmembrane region" description="Helical" evidence="8">
    <location>
        <begin position="185"/>
        <end position="207"/>
    </location>
</feature>
<feature type="transmembrane region" description="Helical" evidence="8">
    <location>
        <begin position="62"/>
        <end position="85"/>
    </location>
</feature>
<protein>
    <recommendedName>
        <fullName evidence="11">DUF2029 domain-containing protein</fullName>
    </recommendedName>
</protein>
<evidence type="ECO:0000256" key="6">
    <source>
        <dbReference type="ARBA" id="ARBA00023136"/>
    </source>
</evidence>
<comment type="caution">
    <text evidence="9">The sequence shown here is derived from an EMBL/GenBank/DDBJ whole genome shotgun (WGS) entry which is preliminary data.</text>
</comment>
<dbReference type="Pfam" id="PF26314">
    <property type="entry name" value="MptA_B_family"/>
    <property type="match status" value="1"/>
</dbReference>
<gene>
    <name evidence="9" type="ORF">GCM10010191_75210</name>
</gene>
<evidence type="ECO:0000256" key="5">
    <source>
        <dbReference type="ARBA" id="ARBA00022989"/>
    </source>
</evidence>
<keyword evidence="4 8" id="KW-0812">Transmembrane</keyword>
<name>A0ABN3K2K4_9ACTN</name>
<feature type="transmembrane region" description="Helical" evidence="8">
    <location>
        <begin position="397"/>
        <end position="413"/>
    </location>
</feature>
<comment type="subcellular location">
    <subcellularLocation>
        <location evidence="1">Membrane</location>
        <topology evidence="1">Multi-pass membrane protein</topology>
    </subcellularLocation>
</comment>
<sequence length="511" mass="53938">MRGPARLWRGLGGDRLGKAGLGAIGSSLGCFLVTSALGPSVVEPALPGGPRHPPYAFDTDPSPYLVIGLVVLGVLAGAGGLALCFTAVGRGWRCRPMPLVAAGVLVAAAFAFLPPIGSGDHLNYAAYGRMVVTGHDPYATRAVDLPGDPVIGAVEEWRRAPSVYGPLATAQEAFASWIGGESMRLTVFVMSLINSLAFALTAAVLYWTSGTPERRLRTALLWTFNPLLLFHLVAGSHNDTLAIAPMVAALAVFAGRRASAPRALAAGMLVGAAMAIKLPAALVGGGPAWVLLRHWRATRDRAAPWRLAALFAGAGAVVFGTFALAGPHAFDQVGKAANSVSLATPWHLFDMLTGRGGNRTVIKIGFVLLLLWLLWLLARALPRQDDGPGEGAESHRIAAALVLAWLLAAPYELPWYDGFAWAALALVAWSRFDWLLLAHTTALSLAYLPARDPKLIGLPDGLNWLVTIVRPVIIPVLTTAILIAVIRTCLRARDRVPAPARSPRASAESRG</sequence>
<feature type="transmembrane region" description="Helical" evidence="8">
    <location>
        <begin position="360"/>
        <end position="377"/>
    </location>
</feature>
<keyword evidence="2" id="KW-0328">Glycosyltransferase</keyword>
<evidence type="ECO:0008006" key="11">
    <source>
        <dbReference type="Google" id="ProtNLM"/>
    </source>
</evidence>
<evidence type="ECO:0000313" key="10">
    <source>
        <dbReference type="Proteomes" id="UP001501231"/>
    </source>
</evidence>
<proteinExistence type="inferred from homology"/>
<organism evidence="9 10">
    <name type="scientific">Actinomadura vinacea</name>
    <dbReference type="NCBI Taxonomy" id="115336"/>
    <lineage>
        <taxon>Bacteria</taxon>
        <taxon>Bacillati</taxon>
        <taxon>Actinomycetota</taxon>
        <taxon>Actinomycetes</taxon>
        <taxon>Streptosporangiales</taxon>
        <taxon>Thermomonosporaceae</taxon>
        <taxon>Actinomadura</taxon>
    </lineage>
</organism>
<dbReference type="InterPro" id="IPR049829">
    <property type="entry name" value="MptA/B-like"/>
</dbReference>
<dbReference type="NCBIfam" id="NF038066">
    <property type="entry name" value="MptB"/>
    <property type="match status" value="1"/>
</dbReference>
<keyword evidence="10" id="KW-1185">Reference proteome</keyword>
<evidence type="ECO:0000256" key="1">
    <source>
        <dbReference type="ARBA" id="ARBA00004141"/>
    </source>
</evidence>
<feature type="transmembrane region" description="Helical" evidence="8">
    <location>
        <begin position="21"/>
        <end position="42"/>
    </location>
</feature>
<evidence type="ECO:0000313" key="9">
    <source>
        <dbReference type="EMBL" id="GAA2446986.1"/>
    </source>
</evidence>
<feature type="transmembrane region" description="Helical" evidence="8">
    <location>
        <begin position="303"/>
        <end position="325"/>
    </location>
</feature>
<evidence type="ECO:0000256" key="7">
    <source>
        <dbReference type="ARBA" id="ARBA00043987"/>
    </source>
</evidence>
<dbReference type="Proteomes" id="UP001501231">
    <property type="component" value="Unassembled WGS sequence"/>
</dbReference>
<evidence type="ECO:0000256" key="3">
    <source>
        <dbReference type="ARBA" id="ARBA00022679"/>
    </source>
</evidence>
<keyword evidence="5 8" id="KW-1133">Transmembrane helix</keyword>
<evidence type="ECO:0000256" key="4">
    <source>
        <dbReference type="ARBA" id="ARBA00022692"/>
    </source>
</evidence>
<dbReference type="EMBL" id="BAAARW010000031">
    <property type="protein sequence ID" value="GAA2446986.1"/>
    <property type="molecule type" value="Genomic_DNA"/>
</dbReference>
<evidence type="ECO:0000256" key="8">
    <source>
        <dbReference type="SAM" id="Phobius"/>
    </source>
</evidence>
<reference evidence="9 10" key="1">
    <citation type="journal article" date="2019" name="Int. J. Syst. Evol. Microbiol.">
        <title>The Global Catalogue of Microorganisms (GCM) 10K type strain sequencing project: providing services to taxonomists for standard genome sequencing and annotation.</title>
        <authorList>
            <consortium name="The Broad Institute Genomics Platform"/>
            <consortium name="The Broad Institute Genome Sequencing Center for Infectious Disease"/>
            <person name="Wu L."/>
            <person name="Ma J."/>
        </authorList>
    </citation>
    <scope>NUCLEOTIDE SEQUENCE [LARGE SCALE GENOMIC DNA]</scope>
    <source>
        <strain evidence="9 10">JCM 3325</strain>
    </source>
</reference>
<feature type="transmembrane region" description="Helical" evidence="8">
    <location>
        <begin position="263"/>
        <end position="283"/>
    </location>
</feature>
<accession>A0ABN3K2K4</accession>